<accession>D9WAF3</accession>
<keyword evidence="2" id="KW-1133">Transmembrane helix</keyword>
<dbReference type="OrthoDB" id="5194370at2"/>
<evidence type="ECO:0000256" key="1">
    <source>
        <dbReference type="SAM" id="MobiDB-lite"/>
    </source>
</evidence>
<dbReference type="RefSeq" id="WP_009718694.1">
    <property type="nucleotide sequence ID" value="NZ_GG657754.1"/>
</dbReference>
<dbReference type="EMBL" id="GG657754">
    <property type="protein sequence ID" value="EFL26894.1"/>
    <property type="molecule type" value="Genomic_DNA"/>
</dbReference>
<keyword evidence="2" id="KW-0812">Transmembrane</keyword>
<dbReference type="STRING" id="457427.SSOG_06608"/>
<protein>
    <submittedName>
        <fullName evidence="3">Putative membrane-associated oxidoreductase</fullName>
    </submittedName>
</protein>
<feature type="region of interest" description="Disordered" evidence="1">
    <location>
        <begin position="31"/>
        <end position="51"/>
    </location>
</feature>
<gene>
    <name evidence="3" type="ORF">SSOG_06608</name>
</gene>
<reference evidence="3 4" key="1">
    <citation type="submission" date="2009-02" db="EMBL/GenBank/DDBJ databases">
        <title>Annotation of Streptomyces hygroscopicus strain ATCC 53653.</title>
        <authorList>
            <consortium name="The Broad Institute Genome Sequencing Platform"/>
            <consortium name="Broad Institute Microbial Sequencing Center"/>
            <person name="Fischbach M."/>
            <person name="Godfrey P."/>
            <person name="Ward D."/>
            <person name="Young S."/>
            <person name="Zeng Q."/>
            <person name="Koehrsen M."/>
            <person name="Alvarado L."/>
            <person name="Berlin A.M."/>
            <person name="Bochicchio J."/>
            <person name="Borenstein D."/>
            <person name="Chapman S.B."/>
            <person name="Chen Z."/>
            <person name="Engels R."/>
            <person name="Freedman E."/>
            <person name="Gellesch M."/>
            <person name="Goldberg J."/>
            <person name="Griggs A."/>
            <person name="Gujja S."/>
            <person name="Heilman E.R."/>
            <person name="Heiman D.I."/>
            <person name="Hepburn T.A."/>
            <person name="Howarth C."/>
            <person name="Jen D."/>
            <person name="Larson L."/>
            <person name="Lewis B."/>
            <person name="Mehta T."/>
            <person name="Park D."/>
            <person name="Pearson M."/>
            <person name="Richards J."/>
            <person name="Roberts A."/>
            <person name="Saif S."/>
            <person name="Shea T.D."/>
            <person name="Shenoy N."/>
            <person name="Sisk P."/>
            <person name="Stolte C."/>
            <person name="Sykes S.N."/>
            <person name="Thomson T."/>
            <person name="Walk T."/>
            <person name="White J."/>
            <person name="Yandava C."/>
            <person name="Straight P."/>
            <person name="Clardy J."/>
            <person name="Hung D."/>
            <person name="Kolter R."/>
            <person name="Mekalanos J."/>
            <person name="Walker S."/>
            <person name="Walsh C.T."/>
            <person name="Wieland-Brown L.C."/>
            <person name="Haas B."/>
            <person name="Nusbaum C."/>
            <person name="Birren B."/>
        </authorList>
    </citation>
    <scope>NUCLEOTIDE SEQUENCE [LARGE SCALE GENOMIC DNA]</scope>
    <source>
        <strain evidence="3 4">ATCC 53653</strain>
    </source>
</reference>
<keyword evidence="4" id="KW-1185">Reference proteome</keyword>
<sequence>MTEPHDGDPPPGLDLTTAEWGMWQAFRNGSTHDLRTSHPQRNDPSGPYAWGPERSVRARVVALLLLDGPPAQPGRVAALKLNGVHITGTLDLAGGNIDPYVELKNCRFEREVLLPESNFTTLRLVGCSLPRLEAARLSTEGDLHLPRCVVDHGIRLTDAHIGTDLLLNQLIVRRDRRGMSITADGLTVAQDFQADMIESYGEISLRGAQIGVSLSLRGSRLRNPYGRRALNAPQLTVERSLYLTAGGVSTYSSGSTPPYGTTSTPTRGTRIQRFECEGGIRLDDGRIGDAIDFDQARFVMENDQELSLRRVQTPELRFLGERPQRGRVILSGAKVVNLVDKSVSWPGPGGLTMAGFSYENLIPRGHFPLSRRLEWVAAATPEYAPEPYEMLANTMRASGEDADAREVLLAKQRRRRETLPLAGKMWGYLQDWTVAYGYRPGRAAVWMAVLWAVGSVFFAHNRPDPIKPGETPYWNASLYTLDLLIPVINLGQDGYWKPAGAVQWASIVMILLGWVLATTVAAGASRLLRRQ</sequence>
<feature type="transmembrane region" description="Helical" evidence="2">
    <location>
        <begin position="443"/>
        <end position="461"/>
    </location>
</feature>
<keyword evidence="2" id="KW-0472">Membrane</keyword>
<evidence type="ECO:0000313" key="4">
    <source>
        <dbReference type="Proteomes" id="UP000003963"/>
    </source>
</evidence>
<evidence type="ECO:0000256" key="2">
    <source>
        <dbReference type="SAM" id="Phobius"/>
    </source>
</evidence>
<feature type="transmembrane region" description="Helical" evidence="2">
    <location>
        <begin position="504"/>
        <end position="528"/>
    </location>
</feature>
<dbReference type="AlphaFoldDB" id="D9WAF3"/>
<name>D9WAF3_9ACTN</name>
<feature type="transmembrane region" description="Helical" evidence="2">
    <location>
        <begin position="473"/>
        <end position="492"/>
    </location>
</feature>
<evidence type="ECO:0000313" key="3">
    <source>
        <dbReference type="EMBL" id="EFL26894.1"/>
    </source>
</evidence>
<dbReference type="HOGENOM" id="CLU_023173_0_0_11"/>
<proteinExistence type="predicted"/>
<organism evidence="3 4">
    <name type="scientific">Streptomyces himastatinicus ATCC 53653</name>
    <dbReference type="NCBI Taxonomy" id="457427"/>
    <lineage>
        <taxon>Bacteria</taxon>
        <taxon>Bacillati</taxon>
        <taxon>Actinomycetota</taxon>
        <taxon>Actinomycetes</taxon>
        <taxon>Kitasatosporales</taxon>
        <taxon>Streptomycetaceae</taxon>
        <taxon>Streptomyces</taxon>
        <taxon>Streptomyces violaceusniger group</taxon>
    </lineage>
</organism>
<dbReference type="Proteomes" id="UP000003963">
    <property type="component" value="Unassembled WGS sequence"/>
</dbReference>